<feature type="signal peptide" evidence="1">
    <location>
        <begin position="1"/>
        <end position="19"/>
    </location>
</feature>
<dbReference type="EMBL" id="WTXG01000022">
    <property type="protein sequence ID" value="KAI0299673.1"/>
    <property type="molecule type" value="Genomic_DNA"/>
</dbReference>
<proteinExistence type="predicted"/>
<organism evidence="2 3">
    <name type="scientific">Multifurca ochricompacta</name>
    <dbReference type="NCBI Taxonomy" id="376703"/>
    <lineage>
        <taxon>Eukaryota</taxon>
        <taxon>Fungi</taxon>
        <taxon>Dikarya</taxon>
        <taxon>Basidiomycota</taxon>
        <taxon>Agaricomycotina</taxon>
        <taxon>Agaricomycetes</taxon>
        <taxon>Russulales</taxon>
        <taxon>Russulaceae</taxon>
        <taxon>Multifurca</taxon>
    </lineage>
</organism>
<dbReference type="Proteomes" id="UP001203297">
    <property type="component" value="Unassembled WGS sequence"/>
</dbReference>
<protein>
    <recommendedName>
        <fullName evidence="4">Transmembrane protein</fullName>
    </recommendedName>
</protein>
<name>A0AAD4M337_9AGAM</name>
<keyword evidence="3" id="KW-1185">Reference proteome</keyword>
<evidence type="ECO:0008006" key="4">
    <source>
        <dbReference type="Google" id="ProtNLM"/>
    </source>
</evidence>
<accession>A0AAD4M337</accession>
<evidence type="ECO:0000313" key="2">
    <source>
        <dbReference type="EMBL" id="KAI0299673.1"/>
    </source>
</evidence>
<dbReference type="AlphaFoldDB" id="A0AAD4M337"/>
<reference evidence="2" key="1">
    <citation type="journal article" date="2022" name="New Phytol.">
        <title>Evolutionary transition to the ectomycorrhizal habit in the genomes of a hyperdiverse lineage of mushroom-forming fungi.</title>
        <authorList>
            <person name="Looney B."/>
            <person name="Miyauchi S."/>
            <person name="Morin E."/>
            <person name="Drula E."/>
            <person name="Courty P.E."/>
            <person name="Kohler A."/>
            <person name="Kuo A."/>
            <person name="LaButti K."/>
            <person name="Pangilinan J."/>
            <person name="Lipzen A."/>
            <person name="Riley R."/>
            <person name="Andreopoulos W."/>
            <person name="He G."/>
            <person name="Johnson J."/>
            <person name="Nolan M."/>
            <person name="Tritt A."/>
            <person name="Barry K.W."/>
            <person name="Grigoriev I.V."/>
            <person name="Nagy L.G."/>
            <person name="Hibbett D."/>
            <person name="Henrissat B."/>
            <person name="Matheny P.B."/>
            <person name="Labbe J."/>
            <person name="Martin F.M."/>
        </authorList>
    </citation>
    <scope>NUCLEOTIDE SEQUENCE</scope>
    <source>
        <strain evidence="2">BPL690</strain>
    </source>
</reference>
<feature type="chain" id="PRO_5041985391" description="Transmembrane protein" evidence="1">
    <location>
        <begin position="20"/>
        <end position="81"/>
    </location>
</feature>
<evidence type="ECO:0000313" key="3">
    <source>
        <dbReference type="Proteomes" id="UP001203297"/>
    </source>
</evidence>
<comment type="caution">
    <text evidence="2">The sequence shown here is derived from an EMBL/GenBank/DDBJ whole genome shotgun (WGS) entry which is preliminary data.</text>
</comment>
<evidence type="ECO:0000256" key="1">
    <source>
        <dbReference type="SAM" id="SignalP"/>
    </source>
</evidence>
<feature type="non-terminal residue" evidence="2">
    <location>
        <position position="81"/>
    </location>
</feature>
<keyword evidence="1" id="KW-0732">Signal</keyword>
<gene>
    <name evidence="2" type="ORF">B0F90DRAFT_1727706</name>
</gene>
<sequence length="81" mass="9440">MIFSFPCILLFLMSRTFVGLRMKKSGKNRGYVAADYMWSLRLIEENDQVMKGIEIFEEDETSEVVEEAENSEVRNGFCNDM</sequence>